<dbReference type="InterPro" id="IPR029787">
    <property type="entry name" value="Nucleotide_cyclase"/>
</dbReference>
<feature type="domain" description="GGDEF" evidence="5">
    <location>
        <begin position="414"/>
        <end position="553"/>
    </location>
</feature>
<dbReference type="InterPro" id="IPR000014">
    <property type="entry name" value="PAS"/>
</dbReference>
<evidence type="ECO:0008006" key="8">
    <source>
        <dbReference type="Google" id="ProtNLM"/>
    </source>
</evidence>
<keyword evidence="1" id="KW-0597">Phosphoprotein</keyword>
<comment type="caution">
    <text evidence="6">The sequence shown here is derived from an EMBL/GenBank/DDBJ whole genome shotgun (WGS) entry which is preliminary data.</text>
</comment>
<name>A0A251X6M4_9GAMM</name>
<reference evidence="6 7" key="1">
    <citation type="submission" date="2016-12" db="EMBL/GenBank/DDBJ databases">
        <title>Thioflexothrix psekupsii D3 genome sequencing and assembly.</title>
        <authorList>
            <person name="Fomenkov A."/>
            <person name="Vincze T."/>
            <person name="Grabovich M."/>
            <person name="Anton B.P."/>
            <person name="Dubinina G."/>
            <person name="Orlova M."/>
            <person name="Belousova E."/>
            <person name="Roberts R.J."/>
        </authorList>
    </citation>
    <scope>NUCLEOTIDE SEQUENCE [LARGE SCALE GENOMIC DNA]</scope>
    <source>
        <strain evidence="6">D3</strain>
    </source>
</reference>
<evidence type="ECO:0000259" key="4">
    <source>
        <dbReference type="PROSITE" id="PS50113"/>
    </source>
</evidence>
<dbReference type="PANTHER" id="PTHR46663:SF3">
    <property type="entry name" value="SLL0267 PROTEIN"/>
    <property type="match status" value="1"/>
</dbReference>
<dbReference type="Gene3D" id="3.40.50.2300">
    <property type="match status" value="1"/>
</dbReference>
<sequence length="555" mass="63756">MFNDDVEQPRVLVVDDDVFMRGMLHNLLETQGYQVIQAEDGLKALSVFRQQTPDLVLLDAAMPVMDGFTACAELKKIEVSFDVPVIMITALDDEESVDKAFSAGAVEYITKPVHWAVLRHRVKVILDARQAQAAMRKSEARFRGLFEQAAVGIGLVDMQGRCFQANPGLQQILGRDIGDLLDRPFDKLFYPSDSVVEKEFHHKLLTQQISHYQMEKYFFRKESAIAWGRLTTSLVKNEADQPVFYVQMVEDITERKRAQTKQRLAAKVFETTSDGIMITNAEGRIIDVNQAFLLMTGYSYEAVLDQNPRFLQSGHHDRAFFDNLWMQVRNTGRWRGQIWNRRQNGDIFSVWLSISAVRGEHNQVTHYVAVYSDISSLKENDERMRLLSHYDPLTELPNRLLFHELLTRACRQEERVALLYLDIDGFKRINDLFNYDVGDACLKEVATRLRRCLREGDQVARLDSDEFAIVMSPIHQKYDTRVITDQIFAELQKPITVEQHTFTIDCNIGVSFFPSDSIQADQPDGVEVFIQQADMAMFMAKENGKNTCYVFTELS</sequence>
<dbReference type="SUPFAM" id="SSF52172">
    <property type="entry name" value="CheY-like"/>
    <property type="match status" value="1"/>
</dbReference>
<feature type="domain" description="PAS" evidence="3">
    <location>
        <begin position="261"/>
        <end position="307"/>
    </location>
</feature>
<dbReference type="Gene3D" id="3.30.450.20">
    <property type="entry name" value="PAS domain"/>
    <property type="match status" value="2"/>
</dbReference>
<dbReference type="SUPFAM" id="SSF55073">
    <property type="entry name" value="Nucleotide cyclase"/>
    <property type="match status" value="1"/>
</dbReference>
<dbReference type="SUPFAM" id="SSF55785">
    <property type="entry name" value="PYP-like sensor domain (PAS domain)"/>
    <property type="match status" value="2"/>
</dbReference>
<dbReference type="SMART" id="SM00091">
    <property type="entry name" value="PAS"/>
    <property type="match status" value="2"/>
</dbReference>
<gene>
    <name evidence="6" type="ORF">TPSD3_11705</name>
</gene>
<dbReference type="InterPro" id="IPR001610">
    <property type="entry name" value="PAC"/>
</dbReference>
<organism evidence="6 7">
    <name type="scientific">Thioflexithrix psekupsensis</name>
    <dbReference type="NCBI Taxonomy" id="1570016"/>
    <lineage>
        <taxon>Bacteria</taxon>
        <taxon>Pseudomonadati</taxon>
        <taxon>Pseudomonadota</taxon>
        <taxon>Gammaproteobacteria</taxon>
        <taxon>Thiotrichales</taxon>
        <taxon>Thioflexithrix</taxon>
    </lineage>
</organism>
<dbReference type="NCBIfam" id="TIGR00254">
    <property type="entry name" value="GGDEF"/>
    <property type="match status" value="1"/>
</dbReference>
<dbReference type="Pfam" id="PF00990">
    <property type="entry name" value="GGDEF"/>
    <property type="match status" value="1"/>
</dbReference>
<dbReference type="EMBL" id="MSLT01000018">
    <property type="protein sequence ID" value="OUD13288.1"/>
    <property type="molecule type" value="Genomic_DNA"/>
</dbReference>
<dbReference type="PROSITE" id="PS50110">
    <property type="entry name" value="RESPONSE_REGULATORY"/>
    <property type="match status" value="1"/>
</dbReference>
<feature type="domain" description="PAS" evidence="3">
    <location>
        <begin position="138"/>
        <end position="208"/>
    </location>
</feature>
<dbReference type="InterPro" id="IPR052163">
    <property type="entry name" value="DGC-Regulatory_Protein"/>
</dbReference>
<dbReference type="InterPro" id="IPR043128">
    <property type="entry name" value="Rev_trsase/Diguanyl_cyclase"/>
</dbReference>
<dbReference type="CDD" id="cd00130">
    <property type="entry name" value="PAS"/>
    <property type="match status" value="2"/>
</dbReference>
<dbReference type="InterPro" id="IPR035965">
    <property type="entry name" value="PAS-like_dom_sf"/>
</dbReference>
<evidence type="ECO:0000259" key="3">
    <source>
        <dbReference type="PROSITE" id="PS50112"/>
    </source>
</evidence>
<feature type="domain" description="PAC" evidence="4">
    <location>
        <begin position="212"/>
        <end position="264"/>
    </location>
</feature>
<feature type="domain" description="Response regulatory" evidence="2">
    <location>
        <begin position="10"/>
        <end position="126"/>
    </location>
</feature>
<dbReference type="InterPro" id="IPR000700">
    <property type="entry name" value="PAS-assoc_C"/>
</dbReference>
<evidence type="ECO:0000259" key="2">
    <source>
        <dbReference type="PROSITE" id="PS50110"/>
    </source>
</evidence>
<evidence type="ECO:0000256" key="1">
    <source>
        <dbReference type="PROSITE-ProRule" id="PRU00169"/>
    </source>
</evidence>
<dbReference type="NCBIfam" id="TIGR00229">
    <property type="entry name" value="sensory_box"/>
    <property type="match status" value="2"/>
</dbReference>
<protein>
    <recommendedName>
        <fullName evidence="8">Diguanylate cyclase</fullName>
    </recommendedName>
</protein>
<dbReference type="PANTHER" id="PTHR46663">
    <property type="entry name" value="DIGUANYLATE CYCLASE DGCT-RELATED"/>
    <property type="match status" value="1"/>
</dbReference>
<dbReference type="SMART" id="SM00448">
    <property type="entry name" value="REC"/>
    <property type="match status" value="1"/>
</dbReference>
<dbReference type="CDD" id="cd01949">
    <property type="entry name" value="GGDEF"/>
    <property type="match status" value="1"/>
</dbReference>
<dbReference type="SMART" id="SM00267">
    <property type="entry name" value="GGDEF"/>
    <property type="match status" value="1"/>
</dbReference>
<dbReference type="RefSeq" id="WP_086488737.1">
    <property type="nucleotide sequence ID" value="NZ_MSLT01000018.1"/>
</dbReference>
<dbReference type="Gene3D" id="3.30.70.270">
    <property type="match status" value="1"/>
</dbReference>
<dbReference type="OrthoDB" id="9812260at2"/>
<evidence type="ECO:0000259" key="5">
    <source>
        <dbReference type="PROSITE" id="PS50887"/>
    </source>
</evidence>
<dbReference type="Pfam" id="PF13426">
    <property type="entry name" value="PAS_9"/>
    <property type="match status" value="2"/>
</dbReference>
<dbReference type="PROSITE" id="PS50113">
    <property type="entry name" value="PAC"/>
    <property type="match status" value="2"/>
</dbReference>
<feature type="domain" description="PAC" evidence="4">
    <location>
        <begin position="334"/>
        <end position="386"/>
    </location>
</feature>
<keyword evidence="7" id="KW-1185">Reference proteome</keyword>
<dbReference type="PROSITE" id="PS50112">
    <property type="entry name" value="PAS"/>
    <property type="match status" value="2"/>
</dbReference>
<dbReference type="Proteomes" id="UP000194798">
    <property type="component" value="Unassembled WGS sequence"/>
</dbReference>
<dbReference type="AlphaFoldDB" id="A0A251X6M4"/>
<evidence type="ECO:0000313" key="7">
    <source>
        <dbReference type="Proteomes" id="UP000194798"/>
    </source>
</evidence>
<dbReference type="SMART" id="SM00086">
    <property type="entry name" value="PAC"/>
    <property type="match status" value="2"/>
</dbReference>
<dbReference type="PROSITE" id="PS50887">
    <property type="entry name" value="GGDEF"/>
    <property type="match status" value="1"/>
</dbReference>
<dbReference type="InterPro" id="IPR011006">
    <property type="entry name" value="CheY-like_superfamily"/>
</dbReference>
<dbReference type="Pfam" id="PF00072">
    <property type="entry name" value="Response_reg"/>
    <property type="match status" value="1"/>
</dbReference>
<evidence type="ECO:0000313" key="6">
    <source>
        <dbReference type="EMBL" id="OUD13288.1"/>
    </source>
</evidence>
<dbReference type="InterPro" id="IPR001789">
    <property type="entry name" value="Sig_transdc_resp-reg_receiver"/>
</dbReference>
<dbReference type="GO" id="GO:0000160">
    <property type="term" value="P:phosphorelay signal transduction system"/>
    <property type="evidence" value="ECO:0007669"/>
    <property type="project" value="InterPro"/>
</dbReference>
<accession>A0A251X6M4</accession>
<dbReference type="InterPro" id="IPR000160">
    <property type="entry name" value="GGDEF_dom"/>
</dbReference>
<proteinExistence type="predicted"/>
<feature type="modified residue" description="4-aspartylphosphate" evidence="1">
    <location>
        <position position="59"/>
    </location>
</feature>